<name>T1HNQ5_RHOPR</name>
<dbReference type="InParanoid" id="T1HNQ5"/>
<dbReference type="AlphaFoldDB" id="T1HNQ5"/>
<dbReference type="VEuPathDB" id="VectorBase:RPRC005679"/>
<organism evidence="1 2">
    <name type="scientific">Rhodnius prolixus</name>
    <name type="common">Triatomid bug</name>
    <dbReference type="NCBI Taxonomy" id="13249"/>
    <lineage>
        <taxon>Eukaryota</taxon>
        <taxon>Metazoa</taxon>
        <taxon>Ecdysozoa</taxon>
        <taxon>Arthropoda</taxon>
        <taxon>Hexapoda</taxon>
        <taxon>Insecta</taxon>
        <taxon>Pterygota</taxon>
        <taxon>Neoptera</taxon>
        <taxon>Paraneoptera</taxon>
        <taxon>Hemiptera</taxon>
        <taxon>Heteroptera</taxon>
        <taxon>Panheteroptera</taxon>
        <taxon>Cimicomorpha</taxon>
        <taxon>Reduviidae</taxon>
        <taxon>Triatominae</taxon>
        <taxon>Rhodnius</taxon>
    </lineage>
</organism>
<evidence type="ECO:0000313" key="2">
    <source>
        <dbReference type="Proteomes" id="UP000015103"/>
    </source>
</evidence>
<sequence length="178" mass="21042">MSPKRKWLTLEEKLNVLEDFAKTKSSHRQLAERLSVAKFKEGIFVGPPFRQLAKNPAFVLVLKGKEKEAWEAFKKIMYFEEHEGSDDDDDAGNGDTWQAWNIFVACQEKHKWSAEKEGEKLVYQKYQKVKNDIFYVGRSLNFWKKENVNAHTEERFVGRERFPLASRKGKWKRKPNFP</sequence>
<dbReference type="EMBL" id="ACPB03007520">
    <property type="status" value="NOT_ANNOTATED_CDS"/>
    <property type="molecule type" value="Genomic_DNA"/>
</dbReference>
<evidence type="ECO:0000313" key="1">
    <source>
        <dbReference type="EnsemblMetazoa" id="RPRC005679-PA"/>
    </source>
</evidence>
<accession>T1HNQ5</accession>
<dbReference type="EnsemblMetazoa" id="RPRC005679-RA">
    <property type="protein sequence ID" value="RPRC005679-PA"/>
    <property type="gene ID" value="RPRC005679"/>
</dbReference>
<reference evidence="1" key="1">
    <citation type="submission" date="2015-05" db="UniProtKB">
        <authorList>
            <consortium name="EnsemblMetazoa"/>
        </authorList>
    </citation>
    <scope>IDENTIFICATION</scope>
</reference>
<dbReference type="PANTHER" id="PTHR46114:SF1">
    <property type="entry name" value="ZAD DOMAIN-CONTAINING PROTEIN"/>
    <property type="match status" value="1"/>
</dbReference>
<dbReference type="Proteomes" id="UP000015103">
    <property type="component" value="Unassembled WGS sequence"/>
</dbReference>
<dbReference type="PANTHER" id="PTHR46114">
    <property type="entry name" value="APPLE DOMAIN-CONTAINING PROTEIN"/>
    <property type="match status" value="1"/>
</dbReference>
<protein>
    <submittedName>
        <fullName evidence="1">Uncharacterized protein</fullName>
    </submittedName>
</protein>
<keyword evidence="2" id="KW-1185">Reference proteome</keyword>
<dbReference type="HOGENOM" id="CLU_1512457_0_0_1"/>
<proteinExistence type="predicted"/>